<dbReference type="Proteomes" id="UP000198744">
    <property type="component" value="Unassembled WGS sequence"/>
</dbReference>
<proteinExistence type="inferred from homology"/>
<dbReference type="FunFam" id="3.40.50.720:FF:000084">
    <property type="entry name" value="Short-chain dehydrogenase reductase"/>
    <property type="match status" value="1"/>
</dbReference>
<dbReference type="InterPro" id="IPR002347">
    <property type="entry name" value="SDR_fam"/>
</dbReference>
<dbReference type="PROSITE" id="PS00061">
    <property type="entry name" value="ADH_SHORT"/>
    <property type="match status" value="1"/>
</dbReference>
<evidence type="ECO:0000313" key="4">
    <source>
        <dbReference type="Proteomes" id="UP000198744"/>
    </source>
</evidence>
<dbReference type="Pfam" id="PF13561">
    <property type="entry name" value="adh_short_C2"/>
    <property type="match status" value="1"/>
</dbReference>
<gene>
    <name evidence="3" type="ORF">SAMN04489760_109111</name>
</gene>
<keyword evidence="4" id="KW-1185">Reference proteome</keyword>
<sequence>MKRVALITGAAGGIGLATARLFAEKGWLVVGVDHKQTSESAGMTQFIQADVAQTEAWELIHERIIDRCGQLDTLVHNAAIQICKPLVETSIDEWDATMATNVRSVFLGSRCAYPLLQRSGGSIVNISSVHANATSAGLAAYAASKGALLSLTRAMALEFGPSVRVNAVLPGAIDTPMLFAGLSRGHLSGHNIPAMVQELGKKHVLGRTGKPGEVARVIYFLADQEQSTFMTGQTITVDGGAIARLSTE</sequence>
<dbReference type="PRINTS" id="PR00081">
    <property type="entry name" value="GDHRDH"/>
</dbReference>
<dbReference type="OrthoDB" id="5363038at2"/>
<keyword evidence="2" id="KW-0560">Oxidoreductase</keyword>
<evidence type="ECO:0000256" key="1">
    <source>
        <dbReference type="ARBA" id="ARBA00006484"/>
    </source>
</evidence>
<dbReference type="AlphaFoldDB" id="A0A1H7X7N9"/>
<evidence type="ECO:0000313" key="3">
    <source>
        <dbReference type="EMBL" id="SEM29675.1"/>
    </source>
</evidence>
<dbReference type="Gene3D" id="3.40.50.720">
    <property type="entry name" value="NAD(P)-binding Rossmann-like Domain"/>
    <property type="match status" value="1"/>
</dbReference>
<dbReference type="PRINTS" id="PR00080">
    <property type="entry name" value="SDRFAMILY"/>
</dbReference>
<dbReference type="RefSeq" id="WP_093883226.1">
    <property type="nucleotide sequence ID" value="NZ_FOBS01000009.1"/>
</dbReference>
<dbReference type="PANTHER" id="PTHR43639">
    <property type="entry name" value="OXIDOREDUCTASE, SHORT-CHAIN DEHYDROGENASE/REDUCTASE FAMILY (AFU_ORTHOLOGUE AFUA_5G02870)"/>
    <property type="match status" value="1"/>
</dbReference>
<dbReference type="InterPro" id="IPR036291">
    <property type="entry name" value="NAD(P)-bd_dom_sf"/>
</dbReference>
<dbReference type="PANTHER" id="PTHR43639:SF1">
    <property type="entry name" value="SHORT-CHAIN DEHYDROGENASE_REDUCTASE FAMILY PROTEIN"/>
    <property type="match status" value="1"/>
</dbReference>
<reference evidence="3 4" key="1">
    <citation type="submission" date="2016-10" db="EMBL/GenBank/DDBJ databases">
        <authorList>
            <person name="de Groot N.N."/>
        </authorList>
    </citation>
    <scope>NUCLEOTIDE SEQUENCE [LARGE SCALE GENOMIC DNA]</scope>
    <source>
        <strain evidence="3 4">DSM 8423</strain>
    </source>
</reference>
<name>A0A1H7X7N9_9BACT</name>
<dbReference type="CDD" id="cd05233">
    <property type="entry name" value="SDR_c"/>
    <property type="match status" value="1"/>
</dbReference>
<comment type="similarity">
    <text evidence="1">Belongs to the short-chain dehydrogenases/reductases (SDR) family.</text>
</comment>
<dbReference type="SUPFAM" id="SSF51735">
    <property type="entry name" value="NAD(P)-binding Rossmann-fold domains"/>
    <property type="match status" value="1"/>
</dbReference>
<evidence type="ECO:0000256" key="2">
    <source>
        <dbReference type="ARBA" id="ARBA00023002"/>
    </source>
</evidence>
<dbReference type="STRING" id="43775.SAMN04489760_109111"/>
<accession>A0A1H7X7N9</accession>
<organism evidence="3 4">
    <name type="scientific">Syntrophus gentianae</name>
    <dbReference type="NCBI Taxonomy" id="43775"/>
    <lineage>
        <taxon>Bacteria</taxon>
        <taxon>Pseudomonadati</taxon>
        <taxon>Thermodesulfobacteriota</taxon>
        <taxon>Syntrophia</taxon>
        <taxon>Syntrophales</taxon>
        <taxon>Syntrophaceae</taxon>
        <taxon>Syntrophus</taxon>
    </lineage>
</organism>
<dbReference type="GO" id="GO:0016491">
    <property type="term" value="F:oxidoreductase activity"/>
    <property type="evidence" value="ECO:0007669"/>
    <property type="project" value="UniProtKB-KW"/>
</dbReference>
<protein>
    <submittedName>
        <fullName evidence="3">NAD(P)-dependent dehydrogenase, short-chain alcohol dehydrogenase family</fullName>
    </submittedName>
</protein>
<dbReference type="InterPro" id="IPR020904">
    <property type="entry name" value="Sc_DH/Rdtase_CS"/>
</dbReference>
<dbReference type="EMBL" id="FOBS01000009">
    <property type="protein sequence ID" value="SEM29675.1"/>
    <property type="molecule type" value="Genomic_DNA"/>
</dbReference>